<keyword evidence="5" id="KW-1160">Virus entry into host cell</keyword>
<dbReference type="SUPFAM" id="SSF51126">
    <property type="entry name" value="Pectin lyase-like"/>
    <property type="match status" value="1"/>
</dbReference>
<keyword evidence="9" id="KW-1185">Reference proteome</keyword>
<evidence type="ECO:0000256" key="6">
    <source>
        <dbReference type="ARBA" id="ARBA00035731"/>
    </source>
</evidence>
<evidence type="ECO:0000256" key="3">
    <source>
        <dbReference type="ARBA" id="ARBA00022732"/>
    </source>
</evidence>
<keyword evidence="3" id="KW-1227">Viral tail protein</keyword>
<proteinExistence type="predicted"/>
<dbReference type="GO" id="GO:0098996">
    <property type="term" value="P:symbiont entry into host cell via disruption of host cell glycocalyx"/>
    <property type="evidence" value="ECO:0007669"/>
    <property type="project" value="UniProtKB-KW"/>
</dbReference>
<name>A0A218KS47_9CAUD</name>
<keyword evidence="4" id="KW-0946">Virion</keyword>
<evidence type="ECO:0000256" key="1">
    <source>
        <dbReference type="ARBA" id="ARBA00004328"/>
    </source>
</evidence>
<organism evidence="8 9">
    <name type="scientific">Acinetobacter phage vB_AbaP_AS11</name>
    <dbReference type="NCBI Taxonomy" id="1932886"/>
    <lineage>
        <taxon>Viruses</taxon>
        <taxon>Duplodnaviria</taxon>
        <taxon>Heunggongvirae</taxon>
        <taxon>Uroviricota</taxon>
        <taxon>Caudoviricetes</taxon>
        <taxon>Autographivirales</taxon>
        <taxon>Autoscriptoviridae</taxon>
        <taxon>Beijerinckvirinae</taxon>
        <taxon>Friunavirus</taxon>
        <taxon>Friunavirus AS11</taxon>
    </lineage>
</organism>
<evidence type="ECO:0000256" key="7">
    <source>
        <dbReference type="SAM" id="Coils"/>
    </source>
</evidence>
<keyword evidence="6" id="KW-1238">Degradation of host capsule during virus entry</keyword>
<evidence type="ECO:0000256" key="5">
    <source>
        <dbReference type="ARBA" id="ARBA00023296"/>
    </source>
</evidence>
<gene>
    <name evidence="8" type="ORF">AS11_gp45</name>
</gene>
<comment type="subcellular location">
    <subcellularLocation>
        <location evidence="1">Virion</location>
    </subcellularLocation>
</comment>
<keyword evidence="2" id="KW-1235">Degradation of host cell envelope components during virus entry</keyword>
<dbReference type="OrthoDB" id="644at10239"/>
<dbReference type="Gene3D" id="2.160.20.10">
    <property type="entry name" value="Single-stranded right-handed beta-helix, Pectin lyase-like"/>
    <property type="match status" value="1"/>
</dbReference>
<dbReference type="Proteomes" id="UP000223867">
    <property type="component" value="Segment"/>
</dbReference>
<feature type="coiled-coil region" evidence="7">
    <location>
        <begin position="122"/>
        <end position="149"/>
    </location>
</feature>
<reference evidence="8 9" key="1">
    <citation type="submission" date="2016-11" db="EMBL/GenBank/DDBJ databases">
        <title>Characterization of two novel podoviruses, vB_AbaP_AS11 and vB_AbaP_AS12, infecting clinical multidrug-resistant Acinetobacter baumannii strains.</title>
        <authorList>
            <person name="Popova A.V."/>
            <person name="Lavysh D.G."/>
            <person name="Klimuk E.I."/>
            <person name="Bogun A.G."/>
            <person name="Goncharov A.E."/>
        </authorList>
    </citation>
    <scope>NUCLEOTIDE SEQUENCE [LARGE SCALE GENOMIC DNA]</scope>
</reference>
<dbReference type="SMR" id="A0A218KS47"/>
<sequence>MNILRSFTETVVTTPTDIFPISFEYDEKYDAVHVFLNDVAVEDLGYTVSQVNAVTLKVEPAIPEGTVRIERETDIDKMKYIFDAGALFIDQNVDADFRQIVHSQQEVRDGFIKLRGDVLPLVHGLQEALKQAQEASEAAQDAADAAADAARTTKYYLKYFEEGTPYPKFGRIMLSDGTVVISLEDGNSTDPNIDMTKWVKSTDSVQVDSVNALRKVKGLFHNQRATTTAYTAGTGFGGATYLWDANSTATDDGLSVIRVTGVVTGAWLLQVQDKVLHATQAGLRAGLLESDLIDQTTILQKCVDYMALIGGGVVQLPKGHIYAKAMAKSNVEIHGTFDSFVSVGSEADINNLRTVVQTATYKHGTFWHSSDGSQVYLVPENVTGVGVSNLKMLGSRLGSTTSNCGFGIKIIGDSFTAKWVDTSGFRLEGLYIRGKDGVNCSNHYFENCNFLDARRNTAALVYCHDVTFKNCTFQQLKPELSWVYLFDIEPNPATTDTVYNVTLINCEFNALASAGAEPTVLVKEQNTPTGSPNVKFLNCRFKGKATIRNNCANGWKDCIVDNCEFDTLAFSTTTTGYVITSGRFTNNTLWGKDLKGFSYNTLVTGDFLIEGNKFNDTTFSNNIVATQASFGVNTFLGTATVIQPVDRRTITQQYRNLPDTSGVKSPINDAYFNTEIRNANLDLNFKEVLTVPLRSGCKITITGADATSSAGSKAYVELFVNSDNSTTVMTHNEIINDPLYGVKYSWSGRTLSLAGITLSANTFIVKVDVFSALPQYSKVTWLI</sequence>
<evidence type="ECO:0000313" key="8">
    <source>
        <dbReference type="EMBL" id="AQN32697.1"/>
    </source>
</evidence>
<dbReference type="InterPro" id="IPR011050">
    <property type="entry name" value="Pectin_lyase_fold/virulence"/>
</dbReference>
<protein>
    <submittedName>
        <fullName evidence="8">Tail spike protein</fullName>
    </submittedName>
</protein>
<evidence type="ECO:0000256" key="2">
    <source>
        <dbReference type="ARBA" id="ARBA00022717"/>
    </source>
</evidence>
<dbReference type="EMBL" id="KY268296">
    <property type="protein sequence ID" value="AQN32697.1"/>
    <property type="molecule type" value="Genomic_DNA"/>
</dbReference>
<accession>A0A218KS47</accession>
<dbReference type="InterPro" id="IPR012334">
    <property type="entry name" value="Pectin_lyas_fold"/>
</dbReference>
<keyword evidence="7" id="KW-0175">Coiled coil</keyword>
<evidence type="ECO:0000256" key="4">
    <source>
        <dbReference type="ARBA" id="ARBA00022844"/>
    </source>
</evidence>
<dbReference type="GO" id="GO:0098994">
    <property type="term" value="P:symbiont entry into host cell via disruption of host cell envelope"/>
    <property type="evidence" value="ECO:0007669"/>
    <property type="project" value="UniProtKB-KW"/>
</dbReference>
<evidence type="ECO:0000313" key="9">
    <source>
        <dbReference type="Proteomes" id="UP000223867"/>
    </source>
</evidence>
<dbReference type="GO" id="GO:0098015">
    <property type="term" value="C:virus tail"/>
    <property type="evidence" value="ECO:0007669"/>
    <property type="project" value="UniProtKB-KW"/>
</dbReference>